<protein>
    <recommendedName>
        <fullName evidence="7">Methylamine utilisation protein MauE domain-containing protein</fullName>
    </recommendedName>
</protein>
<feature type="signal peptide" evidence="6">
    <location>
        <begin position="1"/>
        <end position="23"/>
    </location>
</feature>
<organism evidence="8 9">
    <name type="scientific">Actinomadura miaoliensis</name>
    <dbReference type="NCBI Taxonomy" id="430685"/>
    <lineage>
        <taxon>Bacteria</taxon>
        <taxon>Bacillati</taxon>
        <taxon>Actinomycetota</taxon>
        <taxon>Actinomycetes</taxon>
        <taxon>Streptosporangiales</taxon>
        <taxon>Thermomonosporaceae</taxon>
        <taxon>Actinomadura</taxon>
    </lineage>
</organism>
<feature type="transmembrane region" description="Helical" evidence="5">
    <location>
        <begin position="115"/>
        <end position="136"/>
    </location>
</feature>
<evidence type="ECO:0000256" key="2">
    <source>
        <dbReference type="ARBA" id="ARBA00022692"/>
    </source>
</evidence>
<evidence type="ECO:0000256" key="1">
    <source>
        <dbReference type="ARBA" id="ARBA00004141"/>
    </source>
</evidence>
<feature type="transmembrane region" description="Helical" evidence="5">
    <location>
        <begin position="148"/>
        <end position="172"/>
    </location>
</feature>
<keyword evidence="3 5" id="KW-1133">Transmembrane helix</keyword>
<keyword evidence="9" id="KW-1185">Reference proteome</keyword>
<keyword evidence="4 5" id="KW-0472">Membrane</keyword>
<reference evidence="9" key="1">
    <citation type="journal article" date="2019" name="Int. J. Syst. Evol. Microbiol.">
        <title>The Global Catalogue of Microorganisms (GCM) 10K type strain sequencing project: providing services to taxonomists for standard genome sequencing and annotation.</title>
        <authorList>
            <consortium name="The Broad Institute Genomics Platform"/>
            <consortium name="The Broad Institute Genome Sequencing Center for Infectious Disease"/>
            <person name="Wu L."/>
            <person name="Ma J."/>
        </authorList>
    </citation>
    <scope>NUCLEOTIDE SEQUENCE [LARGE SCALE GENOMIC DNA]</scope>
    <source>
        <strain evidence="9">JCM 16702</strain>
    </source>
</reference>
<name>A0ABP7VLA1_9ACTN</name>
<evidence type="ECO:0000256" key="3">
    <source>
        <dbReference type="ARBA" id="ARBA00022989"/>
    </source>
</evidence>
<comment type="caution">
    <text evidence="8">The sequence shown here is derived from an EMBL/GenBank/DDBJ whole genome shotgun (WGS) entry which is preliminary data.</text>
</comment>
<evidence type="ECO:0000313" key="8">
    <source>
        <dbReference type="EMBL" id="GAA4069181.1"/>
    </source>
</evidence>
<dbReference type="Pfam" id="PF07291">
    <property type="entry name" value="MauE"/>
    <property type="match status" value="1"/>
</dbReference>
<dbReference type="EMBL" id="BAAAZG010000015">
    <property type="protein sequence ID" value="GAA4069181.1"/>
    <property type="molecule type" value="Genomic_DNA"/>
</dbReference>
<evidence type="ECO:0000256" key="5">
    <source>
        <dbReference type="SAM" id="Phobius"/>
    </source>
</evidence>
<evidence type="ECO:0000313" key="9">
    <source>
        <dbReference type="Proteomes" id="UP001500683"/>
    </source>
</evidence>
<feature type="domain" description="Methylamine utilisation protein MauE" evidence="7">
    <location>
        <begin position="4"/>
        <end position="133"/>
    </location>
</feature>
<dbReference type="RefSeq" id="WP_344945599.1">
    <property type="nucleotide sequence ID" value="NZ_BAAAZG010000015.1"/>
</dbReference>
<dbReference type="InterPro" id="IPR009908">
    <property type="entry name" value="Methylamine_util_MauE"/>
</dbReference>
<evidence type="ECO:0000256" key="6">
    <source>
        <dbReference type="SAM" id="SignalP"/>
    </source>
</evidence>
<dbReference type="Proteomes" id="UP001500683">
    <property type="component" value="Unassembled WGS sequence"/>
</dbReference>
<accession>A0ABP7VLA1</accession>
<proteinExistence type="predicted"/>
<evidence type="ECO:0000259" key="7">
    <source>
        <dbReference type="Pfam" id="PF07291"/>
    </source>
</evidence>
<keyword evidence="2 5" id="KW-0812">Transmembrane</keyword>
<feature type="transmembrane region" description="Helical" evidence="5">
    <location>
        <begin position="71"/>
        <end position="95"/>
    </location>
</feature>
<comment type="subcellular location">
    <subcellularLocation>
        <location evidence="1">Membrane</location>
        <topology evidence="1">Multi-pass membrane protein</topology>
    </subcellularLocation>
</comment>
<sequence length="182" mass="18083">MPSYLAAGAQAVVAVTFAFSAAAKLTGRAAYADFRRWLSTGAGVPSRAAGPLAAVTVAAEAATAAAAPVPAFAVASLAAATLLMAVFTVAVVRMVRGRVQVPCRCFGVGRRPPGAVHVVRNAILLLVAAAGAVLAATAAGPPPPGQTLALTVIAGAAVALLLIDLEELVFLVRPVRPGSPSR</sequence>
<gene>
    <name evidence="8" type="ORF">GCM10022214_25350</name>
</gene>
<feature type="chain" id="PRO_5046337005" description="Methylamine utilisation protein MauE domain-containing protein" evidence="6">
    <location>
        <begin position="24"/>
        <end position="182"/>
    </location>
</feature>
<keyword evidence="6" id="KW-0732">Signal</keyword>
<evidence type="ECO:0000256" key="4">
    <source>
        <dbReference type="ARBA" id="ARBA00023136"/>
    </source>
</evidence>